<dbReference type="Proteomes" id="UP000306236">
    <property type="component" value="Unassembled WGS sequence"/>
</dbReference>
<protein>
    <submittedName>
        <fullName evidence="5">DUF4880 domain-containing protein</fullName>
    </submittedName>
</protein>
<evidence type="ECO:0000256" key="1">
    <source>
        <dbReference type="SAM" id="MobiDB-lite"/>
    </source>
</evidence>
<evidence type="ECO:0000256" key="2">
    <source>
        <dbReference type="SAM" id="Phobius"/>
    </source>
</evidence>
<dbReference type="OrthoDB" id="1100567at2"/>
<dbReference type="PANTHER" id="PTHR30273">
    <property type="entry name" value="PERIPLASMIC SIGNAL SENSOR AND SIGMA FACTOR ACTIVATOR FECR-RELATED"/>
    <property type="match status" value="1"/>
</dbReference>
<dbReference type="InterPro" id="IPR012373">
    <property type="entry name" value="Ferrdict_sens_TM"/>
</dbReference>
<gene>
    <name evidence="5" type="ORF">E8K88_09925</name>
</gene>
<dbReference type="InterPro" id="IPR006860">
    <property type="entry name" value="FecR"/>
</dbReference>
<dbReference type="RefSeq" id="WP_136406510.1">
    <property type="nucleotide sequence ID" value="NZ_SSWX01000011.1"/>
</dbReference>
<feature type="transmembrane region" description="Helical" evidence="2">
    <location>
        <begin position="154"/>
        <end position="175"/>
    </location>
</feature>
<keyword evidence="6" id="KW-1185">Reference proteome</keyword>
<comment type="caution">
    <text evidence="5">The sequence shown here is derived from an EMBL/GenBank/DDBJ whole genome shotgun (WGS) entry which is preliminary data.</text>
</comment>
<evidence type="ECO:0000313" key="5">
    <source>
        <dbReference type="EMBL" id="THJ33235.1"/>
    </source>
</evidence>
<keyword evidence="2" id="KW-1133">Transmembrane helix</keyword>
<feature type="domain" description="FecR N-terminal" evidence="4">
    <location>
        <begin position="38"/>
        <end position="75"/>
    </location>
</feature>
<accession>A0A4S5BQQ1</accession>
<reference evidence="5 6" key="1">
    <citation type="submission" date="2019-04" db="EMBL/GenBank/DDBJ databases">
        <title>Lampropedia sp YIM MLB12 draf genome.</title>
        <authorList>
            <person name="Wang Y.-X."/>
        </authorList>
    </citation>
    <scope>NUCLEOTIDE SEQUENCE [LARGE SCALE GENOMIC DNA]</scope>
    <source>
        <strain evidence="5 6">YIM MLB12</strain>
    </source>
</reference>
<keyword evidence="2" id="KW-0812">Transmembrane</keyword>
<organism evidence="5 6">
    <name type="scientific">Lampropedia aestuarii</name>
    <dbReference type="NCBI Taxonomy" id="2562762"/>
    <lineage>
        <taxon>Bacteria</taxon>
        <taxon>Pseudomonadati</taxon>
        <taxon>Pseudomonadota</taxon>
        <taxon>Betaproteobacteria</taxon>
        <taxon>Burkholderiales</taxon>
        <taxon>Comamonadaceae</taxon>
        <taxon>Lampropedia</taxon>
    </lineage>
</organism>
<dbReference type="GO" id="GO:0016989">
    <property type="term" value="F:sigma factor antagonist activity"/>
    <property type="evidence" value="ECO:0007669"/>
    <property type="project" value="TreeGrafter"/>
</dbReference>
<dbReference type="Pfam" id="PF04773">
    <property type="entry name" value="FecR"/>
    <property type="match status" value="1"/>
</dbReference>
<name>A0A4S5BQQ1_9BURK</name>
<sequence>MNHSKQPDRTGSASLEEQERVQRELNLVLAQESQVDLAAADWHKRHVAGLSAQEAQDFAQWRAQSPAHAAAYDDMVHSYQLQRDLSQEDTPRLQSSDAHAWARFVHAWPPELDTDHDAAQAPSHASKPRASHRSATPQGASRGRYGWGLRQRHVLAAGVCSALFALVAWLAWQAWNAPSYQASYATVQDQRQEIALKDGSQLVLDSNTHVNVALYRNRRELQLLDGQILLDVAPNTQRPWQVQAGSATLRVLGTRFSVRHRAQGEGAGEVNVQVEAGIVEVHAQSAGNATPTTTRRILHAKQGLQVSPAGVMGAVTALPAGDIAPWRSGLIRFSNTPLAQALVELERYGPTKLAITDPKVAALPIDGMYEANRPDRFAKLLTNLHPVQLVPREDGQIEIQLRR</sequence>
<dbReference type="EMBL" id="SSWX01000011">
    <property type="protein sequence ID" value="THJ33235.1"/>
    <property type="molecule type" value="Genomic_DNA"/>
</dbReference>
<dbReference type="PANTHER" id="PTHR30273:SF2">
    <property type="entry name" value="PROTEIN FECR"/>
    <property type="match status" value="1"/>
</dbReference>
<dbReference type="AlphaFoldDB" id="A0A4S5BQQ1"/>
<dbReference type="InterPro" id="IPR032623">
    <property type="entry name" value="FecR_N"/>
</dbReference>
<evidence type="ECO:0000313" key="6">
    <source>
        <dbReference type="Proteomes" id="UP000306236"/>
    </source>
</evidence>
<feature type="region of interest" description="Disordered" evidence="1">
    <location>
        <begin position="113"/>
        <end position="142"/>
    </location>
</feature>
<dbReference type="Pfam" id="PF16220">
    <property type="entry name" value="DUF4880"/>
    <property type="match status" value="1"/>
</dbReference>
<dbReference type="Gene3D" id="2.60.120.1440">
    <property type="match status" value="1"/>
</dbReference>
<evidence type="ECO:0000259" key="4">
    <source>
        <dbReference type="Pfam" id="PF16220"/>
    </source>
</evidence>
<evidence type="ECO:0000259" key="3">
    <source>
        <dbReference type="Pfam" id="PF04773"/>
    </source>
</evidence>
<keyword evidence="2" id="KW-0472">Membrane</keyword>
<feature type="domain" description="FecR protein" evidence="3">
    <location>
        <begin position="184"/>
        <end position="280"/>
    </location>
</feature>
<proteinExistence type="predicted"/>